<gene>
    <name evidence="2" type="ORF">A3A03_02175</name>
</gene>
<dbReference type="STRING" id="1801773.A3A03_02175"/>
<dbReference type="InterPro" id="IPR002477">
    <property type="entry name" value="Peptidoglycan-bd-like"/>
</dbReference>
<dbReference type="Proteomes" id="UP000176629">
    <property type="component" value="Unassembled WGS sequence"/>
</dbReference>
<dbReference type="Gene3D" id="1.10.101.10">
    <property type="entry name" value="PGBD-like superfamily/PGBD"/>
    <property type="match status" value="1"/>
</dbReference>
<reference evidence="2 3" key="1">
    <citation type="journal article" date="2016" name="Nat. Commun.">
        <title>Thousands of microbial genomes shed light on interconnected biogeochemical processes in an aquifer system.</title>
        <authorList>
            <person name="Anantharaman K."/>
            <person name="Brown C.T."/>
            <person name="Hug L.A."/>
            <person name="Sharon I."/>
            <person name="Castelle C.J."/>
            <person name="Probst A.J."/>
            <person name="Thomas B.C."/>
            <person name="Singh A."/>
            <person name="Wilkins M.J."/>
            <person name="Karaoz U."/>
            <person name="Brodie E.L."/>
            <person name="Williams K.H."/>
            <person name="Hubbard S.S."/>
            <person name="Banfield J.F."/>
        </authorList>
    </citation>
    <scope>NUCLEOTIDE SEQUENCE [LARGE SCALE GENOMIC DNA]</scope>
</reference>
<sequence length="215" mass="22438">MTGAKSVSASFSPIPTPSPVVTLYTKPEPEGNDTSVVLSSGEDITLIWSSTNATSCTFIPQEAEKDGNWSGHAGPVGTSGSITAPVIGDTTFTFTCTGGGGTTSQTIKAVIGESAMNSSSSQLANVIGSVTKNVSITENVISPGKFYFTKWLEEGSSGNEVMELQKFLNNVGYDSGTVDGKFGSRTEEALIRLQIANGLKSDGIVGYEVRSFLNK</sequence>
<feature type="domain" description="Peptidoglycan binding-like" evidence="1">
    <location>
        <begin position="157"/>
        <end position="211"/>
    </location>
</feature>
<protein>
    <recommendedName>
        <fullName evidence="1">Peptidoglycan binding-like domain-containing protein</fullName>
    </recommendedName>
</protein>
<dbReference type="InterPro" id="IPR036365">
    <property type="entry name" value="PGBD-like_sf"/>
</dbReference>
<dbReference type="AlphaFoldDB" id="A0A1F6XLS4"/>
<name>A0A1F6XLS4_9BACT</name>
<dbReference type="Pfam" id="PF01471">
    <property type="entry name" value="PG_binding_1"/>
    <property type="match status" value="1"/>
</dbReference>
<dbReference type="SUPFAM" id="SSF47090">
    <property type="entry name" value="PGBD-like"/>
    <property type="match status" value="1"/>
</dbReference>
<accession>A0A1F6XLS4</accession>
<comment type="caution">
    <text evidence="2">The sequence shown here is derived from an EMBL/GenBank/DDBJ whole genome shotgun (WGS) entry which is preliminary data.</text>
</comment>
<organism evidence="2 3">
    <name type="scientific">Candidatus Nomurabacteria bacterium RIFCSPLOWO2_01_FULL_40_18</name>
    <dbReference type="NCBI Taxonomy" id="1801773"/>
    <lineage>
        <taxon>Bacteria</taxon>
        <taxon>Candidatus Nomuraibacteriota</taxon>
    </lineage>
</organism>
<evidence type="ECO:0000313" key="2">
    <source>
        <dbReference type="EMBL" id="OGI94958.1"/>
    </source>
</evidence>
<proteinExistence type="predicted"/>
<dbReference type="InterPro" id="IPR036366">
    <property type="entry name" value="PGBDSf"/>
</dbReference>
<evidence type="ECO:0000313" key="3">
    <source>
        <dbReference type="Proteomes" id="UP000176629"/>
    </source>
</evidence>
<evidence type="ECO:0000259" key="1">
    <source>
        <dbReference type="Pfam" id="PF01471"/>
    </source>
</evidence>
<dbReference type="EMBL" id="MFUX01000003">
    <property type="protein sequence ID" value="OGI94958.1"/>
    <property type="molecule type" value="Genomic_DNA"/>
</dbReference>